<dbReference type="RefSeq" id="WP_053013614.1">
    <property type="nucleotide sequence ID" value="NZ_CP011371.1"/>
</dbReference>
<dbReference type="Proteomes" id="UP000035352">
    <property type="component" value="Chromosome"/>
</dbReference>
<accession>A0A0G3BKC9</accession>
<sequence length="120" mass="13588">MSKTAPDAPGDVHWTHMIQQCSGETATPQRKVRTSASARTPPLPTIQGPPPEREMLRAQLPTVERLLRSRRVDLLSLRDLGQYLALEWIEWYGGTLRLTDVGRNVRDQVREYAPPVESES</sequence>
<feature type="compositionally biased region" description="Polar residues" evidence="1">
    <location>
        <begin position="22"/>
        <end position="38"/>
    </location>
</feature>
<keyword evidence="3" id="KW-1185">Reference proteome</keyword>
<feature type="region of interest" description="Disordered" evidence="1">
    <location>
        <begin position="22"/>
        <end position="52"/>
    </location>
</feature>
<gene>
    <name evidence="2" type="ORF">AAW51_3141</name>
</gene>
<organism evidence="2 3">
    <name type="scientific">Caldimonas brevitalea</name>
    <dbReference type="NCBI Taxonomy" id="413882"/>
    <lineage>
        <taxon>Bacteria</taxon>
        <taxon>Pseudomonadati</taxon>
        <taxon>Pseudomonadota</taxon>
        <taxon>Betaproteobacteria</taxon>
        <taxon>Burkholderiales</taxon>
        <taxon>Sphaerotilaceae</taxon>
        <taxon>Caldimonas</taxon>
    </lineage>
</organism>
<evidence type="ECO:0000313" key="3">
    <source>
        <dbReference type="Proteomes" id="UP000035352"/>
    </source>
</evidence>
<dbReference type="EMBL" id="CP011371">
    <property type="protein sequence ID" value="AKJ29832.1"/>
    <property type="molecule type" value="Genomic_DNA"/>
</dbReference>
<proteinExistence type="predicted"/>
<dbReference type="KEGG" id="pbh:AAW51_3141"/>
<evidence type="ECO:0000256" key="1">
    <source>
        <dbReference type="SAM" id="MobiDB-lite"/>
    </source>
</evidence>
<dbReference type="AlphaFoldDB" id="A0A0G3BKC9"/>
<feature type="compositionally biased region" description="Pro residues" evidence="1">
    <location>
        <begin position="41"/>
        <end position="50"/>
    </location>
</feature>
<evidence type="ECO:0000313" key="2">
    <source>
        <dbReference type="EMBL" id="AKJ29832.1"/>
    </source>
</evidence>
<name>A0A0G3BKC9_9BURK</name>
<reference evidence="2 3" key="1">
    <citation type="submission" date="2015-05" db="EMBL/GenBank/DDBJ databases">
        <authorList>
            <person name="Tang B."/>
            <person name="Yu Y."/>
        </authorList>
    </citation>
    <scope>NUCLEOTIDE SEQUENCE [LARGE SCALE GENOMIC DNA]</scope>
    <source>
        <strain evidence="2 3">DSM 7029</strain>
    </source>
</reference>
<protein>
    <submittedName>
        <fullName evidence="2">Uncharacterized protein</fullName>
    </submittedName>
</protein>